<dbReference type="PANTHER" id="PTHR11558">
    <property type="entry name" value="SPERMIDINE/SPERMINE SYNTHASE"/>
    <property type="match status" value="1"/>
</dbReference>
<evidence type="ECO:0000313" key="5">
    <source>
        <dbReference type="EMBL" id="VAX06283.1"/>
    </source>
</evidence>
<dbReference type="GO" id="GO:0008295">
    <property type="term" value="P:spermidine biosynthetic process"/>
    <property type="evidence" value="ECO:0007669"/>
    <property type="project" value="TreeGrafter"/>
</dbReference>
<feature type="transmembrane region" description="Helical" evidence="3">
    <location>
        <begin position="447"/>
        <end position="466"/>
    </location>
</feature>
<gene>
    <name evidence="5" type="ORF">MNBD_GAMMA26-1008</name>
</gene>
<comment type="similarity">
    <text evidence="1">Belongs to the spermidine/spermine synthase family.</text>
</comment>
<dbReference type="GO" id="GO:0004766">
    <property type="term" value="F:spermidine synthase activity"/>
    <property type="evidence" value="ECO:0007669"/>
    <property type="project" value="UniProtKB-EC"/>
</dbReference>
<accession>A0A3B1B2V4</accession>
<dbReference type="PROSITE" id="PS51006">
    <property type="entry name" value="PABS_2"/>
    <property type="match status" value="1"/>
</dbReference>
<keyword evidence="3" id="KW-0472">Membrane</keyword>
<feature type="transmembrane region" description="Helical" evidence="3">
    <location>
        <begin position="116"/>
        <end position="142"/>
    </location>
</feature>
<feature type="transmembrane region" description="Helical" evidence="3">
    <location>
        <begin position="40"/>
        <end position="59"/>
    </location>
</feature>
<dbReference type="InterPro" id="IPR030374">
    <property type="entry name" value="PABS"/>
</dbReference>
<dbReference type="InterPro" id="IPR029063">
    <property type="entry name" value="SAM-dependent_MTases_sf"/>
</dbReference>
<dbReference type="InterPro" id="IPR036259">
    <property type="entry name" value="MFS_trans_sf"/>
</dbReference>
<feature type="transmembrane region" description="Helical" evidence="3">
    <location>
        <begin position="305"/>
        <end position="326"/>
    </location>
</feature>
<dbReference type="InterPro" id="IPR001045">
    <property type="entry name" value="Spermi_synthase"/>
</dbReference>
<dbReference type="EC" id="2.5.1.16" evidence="5"/>
<sequence length="964" mass="107954">MPAPYRLAIYCLFALSGLVALVYEGVWARYLKLFLGHSSYGQILTLCIFMGGMGIGALLAARYSKSVKNPFLAYALIELLIGVGGFFYHDLYVLSTQLFYNTAIGISPLIAESLKITISVLITGPIAILLGTTFPLMGVALMRISRDGGQRAFPLLYFSNSIGAAIGILLASYYFIPLLGTAGSLQLAAAGNAVIALGLYVIGNRLSSTLEQTGESFAEVERPPLLQHQWNEGKTFNISVTLFLWLSLFTGLASFIYEIGWIRLLSLLLGASTHSFDIMVSAFVLGLACGGLFAGYLLRKTVHVISILAVAQILMGIFALCSIYFYEPIFRIMQHSREFLDKTEEGYVMFSLLKYGLSLLLMFPATFVAGMTLPIMTFFLTNVTRNEKYVGAIYGFNTIGSIIGATVAGLFLLPLLQLKMTIASGAFIDMAIGLLLLGLYHTNRRPLIAATGVTLLAITPLLFISFNPNLIASGYFRRTAFVVPGEKVTVRDGKTATISLHEVGNIKLIKTNGKTDASVGGTKGEETQAALAFLPMSMIDQPYTAAVIGMGSGMTAHYMLGDPLLQQLDLIEIEEEVYRLARAMQPHNRRVYEDPRLKLIFDDARTYFSTTGKQYDIIVSEPSNPWVSGVSSLFSQEFYQHTKRFLKPDGLLVQWMHLPEFNSDLMLSIIKALNTAFSQVKVYHSPYKENDVLLVASQQDFNADKFARFGDSKTISQDFQQQRKPTSYFSNRNYIAGIDTLRLLSDASPANSDYVPIIDSGAERAFYLRQHVDLFNPLANSIVFYQELLEPDSYPQMLQDRYDYYRSYRPNQQLMEQLSRQLKAADTDSDWQRLEAMLYQLMPPLLLRDLWQRLEVVAQFRTHVETGTPPEKTRLFFRFFDNVAQNRFSDNGPIISGMLQLFRGQQLDPTIVRALVINAVMLEDRELYDKVLQTFVTPNSSISEIDRRFMRAIQQQLLPDLNRK</sequence>
<dbReference type="PANTHER" id="PTHR11558:SF11">
    <property type="entry name" value="SPERMIDINE SYNTHASE"/>
    <property type="match status" value="1"/>
</dbReference>
<name>A0A3B1B2V4_9ZZZZ</name>
<dbReference type="SUPFAM" id="SSF103473">
    <property type="entry name" value="MFS general substrate transporter"/>
    <property type="match status" value="1"/>
</dbReference>
<protein>
    <submittedName>
        <fullName evidence="5">Spermidine synthase long</fullName>
        <ecNumber evidence="5">2.5.1.16</ecNumber>
    </submittedName>
</protein>
<reference evidence="5" key="1">
    <citation type="submission" date="2018-06" db="EMBL/GenBank/DDBJ databases">
        <authorList>
            <person name="Zhirakovskaya E."/>
        </authorList>
    </citation>
    <scope>NUCLEOTIDE SEQUENCE</scope>
</reference>
<evidence type="ECO:0000256" key="2">
    <source>
        <dbReference type="ARBA" id="ARBA00022679"/>
    </source>
</evidence>
<dbReference type="NCBIfam" id="NF037959">
    <property type="entry name" value="MFS_SpdSyn"/>
    <property type="match status" value="1"/>
</dbReference>
<proteinExistence type="inferred from homology"/>
<organism evidence="5">
    <name type="scientific">hydrothermal vent metagenome</name>
    <dbReference type="NCBI Taxonomy" id="652676"/>
    <lineage>
        <taxon>unclassified sequences</taxon>
        <taxon>metagenomes</taxon>
        <taxon>ecological metagenomes</taxon>
    </lineage>
</organism>
<keyword evidence="3" id="KW-0812">Transmembrane</keyword>
<feature type="transmembrane region" description="Helical" evidence="3">
    <location>
        <begin position="154"/>
        <end position="176"/>
    </location>
</feature>
<feature type="transmembrane region" description="Helical" evidence="3">
    <location>
        <begin position="182"/>
        <end position="202"/>
    </location>
</feature>
<dbReference type="Pfam" id="PF01564">
    <property type="entry name" value="Spermine_synth"/>
    <property type="match status" value="1"/>
</dbReference>
<feature type="domain" description="PABS" evidence="4">
    <location>
        <begin position="530"/>
        <end position="712"/>
    </location>
</feature>
<dbReference type="GO" id="GO:0005829">
    <property type="term" value="C:cytosol"/>
    <property type="evidence" value="ECO:0007669"/>
    <property type="project" value="TreeGrafter"/>
</dbReference>
<feature type="transmembrane region" description="Helical" evidence="3">
    <location>
        <begin position="422"/>
        <end position="440"/>
    </location>
</feature>
<keyword evidence="2 5" id="KW-0808">Transferase</keyword>
<dbReference type="SUPFAM" id="SSF53335">
    <property type="entry name" value="S-adenosyl-L-methionine-dependent methyltransferases"/>
    <property type="match status" value="1"/>
</dbReference>
<feature type="transmembrane region" description="Helical" evidence="3">
    <location>
        <begin position="236"/>
        <end position="256"/>
    </location>
</feature>
<dbReference type="Gene3D" id="3.40.50.150">
    <property type="entry name" value="Vaccinia Virus protein VP39"/>
    <property type="match status" value="1"/>
</dbReference>
<evidence type="ECO:0000256" key="1">
    <source>
        <dbReference type="ARBA" id="ARBA00007867"/>
    </source>
</evidence>
<feature type="transmembrane region" description="Helical" evidence="3">
    <location>
        <begin position="276"/>
        <end position="298"/>
    </location>
</feature>
<dbReference type="AlphaFoldDB" id="A0A3B1B2V4"/>
<feature type="transmembrane region" description="Helical" evidence="3">
    <location>
        <begin position="392"/>
        <end position="416"/>
    </location>
</feature>
<keyword evidence="3" id="KW-1133">Transmembrane helix</keyword>
<evidence type="ECO:0000259" key="4">
    <source>
        <dbReference type="PROSITE" id="PS51006"/>
    </source>
</evidence>
<feature type="transmembrane region" description="Helical" evidence="3">
    <location>
        <begin position="355"/>
        <end position="380"/>
    </location>
</feature>
<dbReference type="EMBL" id="UOFX01000011">
    <property type="protein sequence ID" value="VAX06283.1"/>
    <property type="molecule type" value="Genomic_DNA"/>
</dbReference>
<feature type="transmembrane region" description="Helical" evidence="3">
    <location>
        <begin position="7"/>
        <end position="28"/>
    </location>
</feature>
<evidence type="ECO:0000256" key="3">
    <source>
        <dbReference type="SAM" id="Phobius"/>
    </source>
</evidence>
<feature type="transmembrane region" description="Helical" evidence="3">
    <location>
        <begin position="71"/>
        <end position="89"/>
    </location>
</feature>